<dbReference type="SUPFAM" id="SSF48097">
    <property type="entry name" value="Regulator of G-protein signaling, RGS"/>
    <property type="match status" value="1"/>
</dbReference>
<comment type="caution">
    <text evidence="8">The sequence shown here is derived from an EMBL/GenBank/DDBJ whole genome shotgun (WGS) entry which is preliminary data.</text>
</comment>
<keyword evidence="5 6" id="KW-0067">ATP-binding</keyword>
<evidence type="ECO:0000256" key="4">
    <source>
        <dbReference type="ARBA" id="ARBA00022777"/>
    </source>
</evidence>
<proteinExistence type="predicted"/>
<evidence type="ECO:0000256" key="2">
    <source>
        <dbReference type="ARBA" id="ARBA00022679"/>
    </source>
</evidence>
<organism evidence="8 9">
    <name type="scientific">Pontoporia blainvillei</name>
    <name type="common">Franciscana</name>
    <name type="synonym">Delphinus blainvillei</name>
    <dbReference type="NCBI Taxonomy" id="48723"/>
    <lineage>
        <taxon>Eukaryota</taxon>
        <taxon>Metazoa</taxon>
        <taxon>Chordata</taxon>
        <taxon>Craniata</taxon>
        <taxon>Vertebrata</taxon>
        <taxon>Euteleostomi</taxon>
        <taxon>Mammalia</taxon>
        <taxon>Eutheria</taxon>
        <taxon>Laurasiatheria</taxon>
        <taxon>Artiodactyla</taxon>
        <taxon>Whippomorpha</taxon>
        <taxon>Cetacea</taxon>
        <taxon>Odontoceti</taxon>
        <taxon>Pontoporiidae</taxon>
        <taxon>Pontoporia</taxon>
    </lineage>
</organism>
<keyword evidence="9" id="KW-1185">Reference proteome</keyword>
<evidence type="ECO:0000256" key="6">
    <source>
        <dbReference type="PROSITE-ProRule" id="PRU10141"/>
    </source>
</evidence>
<feature type="domain" description="RGS" evidence="7">
    <location>
        <begin position="64"/>
        <end position="175"/>
    </location>
</feature>
<keyword evidence="1" id="KW-0723">Serine/threonine-protein kinase</keyword>
<evidence type="ECO:0000256" key="5">
    <source>
        <dbReference type="ARBA" id="ARBA00022840"/>
    </source>
</evidence>
<dbReference type="PANTHER" id="PTHR24355">
    <property type="entry name" value="G PROTEIN-COUPLED RECEPTOR KINASE/RIBOSOMAL PROTEIN S6 KINASE"/>
    <property type="match status" value="1"/>
</dbReference>
<evidence type="ECO:0000256" key="3">
    <source>
        <dbReference type="ARBA" id="ARBA00022741"/>
    </source>
</evidence>
<dbReference type="SMART" id="SM00315">
    <property type="entry name" value="RGS"/>
    <property type="match status" value="1"/>
</dbReference>
<dbReference type="InterPro" id="IPR011009">
    <property type="entry name" value="Kinase-like_dom_sf"/>
</dbReference>
<dbReference type="PROSITE" id="PS00107">
    <property type="entry name" value="PROTEIN_KINASE_ATP"/>
    <property type="match status" value="1"/>
</dbReference>
<evidence type="ECO:0000259" key="7">
    <source>
        <dbReference type="PROSITE" id="PS50132"/>
    </source>
</evidence>
<dbReference type="PANTHER" id="PTHR24355:SF11">
    <property type="entry name" value="RHODOPSIN KINASE GRK1"/>
    <property type="match status" value="1"/>
</dbReference>
<dbReference type="PROSITE" id="PS50132">
    <property type="entry name" value="RGS"/>
    <property type="match status" value="1"/>
</dbReference>
<dbReference type="SUPFAM" id="SSF56112">
    <property type="entry name" value="Protein kinase-like (PK-like)"/>
    <property type="match status" value="1"/>
</dbReference>
<evidence type="ECO:0000256" key="1">
    <source>
        <dbReference type="ARBA" id="ARBA00022527"/>
    </source>
</evidence>
<dbReference type="Gene3D" id="1.10.167.10">
    <property type="entry name" value="Regulator of G-protein Signalling 4, domain 2"/>
    <property type="match status" value="1"/>
</dbReference>
<keyword evidence="2" id="KW-0808">Transferase</keyword>
<dbReference type="EMBL" id="PGGH01457602">
    <property type="protein sequence ID" value="NIG62054.1"/>
    <property type="molecule type" value="Genomic_DNA"/>
</dbReference>
<dbReference type="Gene3D" id="3.30.200.20">
    <property type="entry name" value="Phosphorylase Kinase, domain 1"/>
    <property type="match status" value="1"/>
</dbReference>
<dbReference type="Pfam" id="PF00615">
    <property type="entry name" value="RGS"/>
    <property type="match status" value="1"/>
</dbReference>
<reference evidence="8" key="1">
    <citation type="submission" date="2018-05" db="EMBL/GenBank/DDBJ databases">
        <authorList>
            <person name="Pedro S.L.S."/>
            <person name="Freitas R.C."/>
            <person name="Barreto A.S."/>
            <person name="Lima A.O.S."/>
        </authorList>
    </citation>
    <scope>NUCLEOTIDE SEQUENCE</scope>
    <source>
        <strain evidence="8">BP203</strain>
        <tissue evidence="8">Muscle</tissue>
    </source>
</reference>
<name>A0ABX0SBE6_PONBL</name>
<accession>A0ABX0SBE6</accession>
<dbReference type="GO" id="GO:0016301">
    <property type="term" value="F:kinase activity"/>
    <property type="evidence" value="ECO:0007669"/>
    <property type="project" value="UniProtKB-KW"/>
</dbReference>
<evidence type="ECO:0000313" key="9">
    <source>
        <dbReference type="Proteomes" id="UP001165941"/>
    </source>
</evidence>
<gene>
    <name evidence="8" type="ORF">BU61_11723</name>
</gene>
<sequence length="243" mass="27324">MDFGSLETVVANSAFIAARASFDASSGPASRDRKYLARLKLPPLSKCGALQASLDLGFESVCSEQPIGKRLFQQFLQAHEQHVPALELWRDIEVYHTAGDDLRPQKAQTIWAEYLDPQAKLFCGFLDKEMVAQVREGLAAAGDGLFQPLLQATMAHLSQAPFQQYLDSLYFQRFLQWKWLEAQPVGEDWFLDFRVLGRGGFGEVSACQMKATGKMYACKKLNKKRLKKRKGYKVGRWGIPGRG</sequence>
<dbReference type="InterPro" id="IPR036305">
    <property type="entry name" value="RGS_sf"/>
</dbReference>
<evidence type="ECO:0000313" key="8">
    <source>
        <dbReference type="EMBL" id="NIG62054.1"/>
    </source>
</evidence>
<keyword evidence="3 6" id="KW-0547">Nucleotide-binding</keyword>
<dbReference type="InterPro" id="IPR016137">
    <property type="entry name" value="RGS"/>
</dbReference>
<protein>
    <submittedName>
        <fullName evidence="8">Rhodopsin kinase</fullName>
    </submittedName>
</protein>
<dbReference type="InterPro" id="IPR017441">
    <property type="entry name" value="Protein_kinase_ATP_BS"/>
</dbReference>
<dbReference type="Proteomes" id="UP001165941">
    <property type="component" value="Unassembled WGS sequence"/>
</dbReference>
<dbReference type="InterPro" id="IPR044926">
    <property type="entry name" value="RGS_subdomain_2"/>
</dbReference>
<keyword evidence="4 8" id="KW-0418">Kinase</keyword>
<feature type="binding site" evidence="6">
    <location>
        <position position="219"/>
    </location>
    <ligand>
        <name>ATP</name>
        <dbReference type="ChEBI" id="CHEBI:30616"/>
    </ligand>
</feature>